<keyword evidence="2" id="KW-1185">Reference proteome</keyword>
<gene>
    <name evidence="1" type="ORF">GOP47_0003195</name>
</gene>
<dbReference type="Proteomes" id="UP000886520">
    <property type="component" value="Chromosome 3"/>
</dbReference>
<sequence>MKEELSVTLLDGGKCSAIWESARKVGTTSTGDAAEKNEEHQGRGFLLAGQPLQPPSIFCKQIIPTQLTIVLLVACPHCVQMPDVPQGKQTWTVAMFLVALSRFAQAGLNPA</sequence>
<evidence type="ECO:0000313" key="1">
    <source>
        <dbReference type="EMBL" id="KAI5083452.1"/>
    </source>
</evidence>
<name>A0A9D4ZS12_ADICA</name>
<dbReference type="EMBL" id="JABFUD020000002">
    <property type="protein sequence ID" value="KAI5083452.1"/>
    <property type="molecule type" value="Genomic_DNA"/>
</dbReference>
<organism evidence="1 2">
    <name type="scientific">Adiantum capillus-veneris</name>
    <name type="common">Maidenhair fern</name>
    <dbReference type="NCBI Taxonomy" id="13818"/>
    <lineage>
        <taxon>Eukaryota</taxon>
        <taxon>Viridiplantae</taxon>
        <taxon>Streptophyta</taxon>
        <taxon>Embryophyta</taxon>
        <taxon>Tracheophyta</taxon>
        <taxon>Polypodiopsida</taxon>
        <taxon>Polypodiidae</taxon>
        <taxon>Polypodiales</taxon>
        <taxon>Pteridineae</taxon>
        <taxon>Pteridaceae</taxon>
        <taxon>Vittarioideae</taxon>
        <taxon>Adiantum</taxon>
    </lineage>
</organism>
<accession>A0A9D4ZS12</accession>
<reference evidence="1" key="1">
    <citation type="submission" date="2021-01" db="EMBL/GenBank/DDBJ databases">
        <title>Adiantum capillus-veneris genome.</title>
        <authorList>
            <person name="Fang Y."/>
            <person name="Liao Q."/>
        </authorList>
    </citation>
    <scope>NUCLEOTIDE SEQUENCE</scope>
    <source>
        <strain evidence="1">H3</strain>
        <tissue evidence="1">Leaf</tissue>
    </source>
</reference>
<proteinExistence type="predicted"/>
<protein>
    <submittedName>
        <fullName evidence="1">Uncharacterized protein</fullName>
    </submittedName>
</protein>
<comment type="caution">
    <text evidence="1">The sequence shown here is derived from an EMBL/GenBank/DDBJ whole genome shotgun (WGS) entry which is preliminary data.</text>
</comment>
<dbReference type="AlphaFoldDB" id="A0A9D4ZS12"/>
<evidence type="ECO:0000313" key="2">
    <source>
        <dbReference type="Proteomes" id="UP000886520"/>
    </source>
</evidence>